<dbReference type="Gene3D" id="3.40.50.1820">
    <property type="entry name" value="alpha/beta hydrolase"/>
    <property type="match status" value="1"/>
</dbReference>
<evidence type="ECO:0000256" key="1">
    <source>
        <dbReference type="ARBA" id="ARBA00006538"/>
    </source>
</evidence>
<dbReference type="AlphaFoldDB" id="A0A5J4KAW3"/>
<evidence type="ECO:0000259" key="4">
    <source>
        <dbReference type="Pfam" id="PF08840"/>
    </source>
</evidence>
<comment type="similarity">
    <text evidence="1">Belongs to the C/M/P thioester hydrolase family.</text>
</comment>
<dbReference type="PANTHER" id="PTHR10824:SF4">
    <property type="entry name" value="ACYL-COENZYME A THIOESTERASE 1-LIKE"/>
    <property type="match status" value="1"/>
</dbReference>
<dbReference type="SUPFAM" id="SSF53474">
    <property type="entry name" value="alpha/beta-Hydrolases"/>
    <property type="match status" value="1"/>
</dbReference>
<comment type="caution">
    <text evidence="5">The sequence shown here is derived from an EMBL/GenBank/DDBJ whole genome shotgun (WGS) entry which is preliminary data.</text>
</comment>
<evidence type="ECO:0000256" key="2">
    <source>
        <dbReference type="PIRSR" id="PIRSR016521-1"/>
    </source>
</evidence>
<protein>
    <submittedName>
        <fullName evidence="5">Acyl-CoA thioesterase</fullName>
    </submittedName>
</protein>
<dbReference type="Proteomes" id="UP000334820">
    <property type="component" value="Unassembled WGS sequence"/>
</dbReference>
<dbReference type="Gene3D" id="2.60.40.2240">
    <property type="entry name" value="Acyl-CoA thioester hydrolase/BAAT N-terminal domain"/>
    <property type="match status" value="1"/>
</dbReference>
<feature type="domain" description="Acyl-CoA thioester hydrolase/bile acid-CoA amino acid N-acetyltransferase" evidence="3">
    <location>
        <begin position="22"/>
        <end position="142"/>
    </location>
</feature>
<gene>
    <name evidence="5" type="ORF">KTAU_24370</name>
</gene>
<dbReference type="EMBL" id="BKZV01000003">
    <property type="protein sequence ID" value="GER83800.1"/>
    <property type="molecule type" value="Genomic_DNA"/>
</dbReference>
<feature type="active site" description="Charge relay system" evidence="2">
    <location>
        <position position="234"/>
    </location>
</feature>
<evidence type="ECO:0000313" key="5">
    <source>
        <dbReference type="EMBL" id="GER83800.1"/>
    </source>
</evidence>
<dbReference type="GO" id="GO:0047617">
    <property type="term" value="F:fatty acyl-CoA hydrolase activity"/>
    <property type="evidence" value="ECO:0007669"/>
    <property type="project" value="TreeGrafter"/>
</dbReference>
<dbReference type="InterPro" id="IPR016662">
    <property type="entry name" value="Acyl-CoA_thioEstase_long-chain"/>
</dbReference>
<dbReference type="PIRSF" id="PIRSF016521">
    <property type="entry name" value="Acyl-CoA_hydro"/>
    <property type="match status" value="1"/>
</dbReference>
<evidence type="ECO:0000313" key="6">
    <source>
        <dbReference type="Proteomes" id="UP000334820"/>
    </source>
</evidence>
<organism evidence="5 6">
    <name type="scientific">Thermogemmatispora aurantia</name>
    <dbReference type="NCBI Taxonomy" id="2045279"/>
    <lineage>
        <taxon>Bacteria</taxon>
        <taxon>Bacillati</taxon>
        <taxon>Chloroflexota</taxon>
        <taxon>Ktedonobacteria</taxon>
        <taxon>Thermogemmatisporales</taxon>
        <taxon>Thermogemmatisporaceae</taxon>
        <taxon>Thermogemmatispora</taxon>
    </lineage>
</organism>
<proteinExistence type="inferred from homology"/>
<feature type="active site" description="Charge relay system" evidence="2">
    <location>
        <position position="389"/>
    </location>
</feature>
<feature type="active site" description="Charge relay system" evidence="2">
    <location>
        <position position="354"/>
    </location>
</feature>
<dbReference type="InterPro" id="IPR042490">
    <property type="entry name" value="Thio_Ohase/BAAT_N"/>
</dbReference>
<dbReference type="GO" id="GO:0006637">
    <property type="term" value="P:acyl-CoA metabolic process"/>
    <property type="evidence" value="ECO:0007669"/>
    <property type="project" value="InterPro"/>
</dbReference>
<dbReference type="Pfam" id="PF04775">
    <property type="entry name" value="Bile_Hydr_Trans"/>
    <property type="match status" value="1"/>
</dbReference>
<sequence>MATEDVPSPIRLVVEPQESLADAPLSIQLQGLEPGQQVTLHASTLDGWRCSWASWATFVADEEGTVDVNQQAPLAGSYEGVDALGLLWSMTLQDPAESHLFVKTTATPLTITLNATCDDQVVASARIQRLFAAPGVQRINLEGPDMVGTLFLPSGPGPHPCVILLNGSDGGFHAHSAALLASHGFAAFALAYFGVENCPPHLLTIPLEYFEQAFSWLGNQPAIDSTRLAICGLSRGAELALLLASTFPAVKAVIAGSPSSLLWPGLKGYRSVNEPAWTYCGEALPYLAASSSGKFAAFLSVVSFLWGMLRRKPFRLTRIFLKQLQQADPEAIARASIAVERIAGPILLVAGSDDQVWPSCQFAERIRARLEKHGFSHSCTYLRYEGAGHFICCPYGVPSLPPWVSRGSAADRGPIVAFGGTALLNAHASQDCWYKLLSFLQEALERESQQA</sequence>
<dbReference type="InterPro" id="IPR014940">
    <property type="entry name" value="BAAT_C"/>
</dbReference>
<name>A0A5J4KAW3_9CHLR</name>
<reference evidence="5 6" key="1">
    <citation type="journal article" date="2019" name="Int. J. Syst. Evol. Microbiol.">
        <title>Thermogemmatispora aurantia sp. nov. and Thermogemmatispora argillosa sp. nov., within the class Ktedonobacteria, and emended description of the genus Thermogemmatispora.</title>
        <authorList>
            <person name="Zheng Y."/>
            <person name="Wang C.M."/>
            <person name="Sakai Y."/>
            <person name="Abe K."/>
            <person name="Yokota A."/>
            <person name="Yabe S."/>
        </authorList>
    </citation>
    <scope>NUCLEOTIDE SEQUENCE [LARGE SCALE GENOMIC DNA]</scope>
    <source>
        <strain evidence="5 6">A1-2</strain>
    </source>
</reference>
<dbReference type="PANTHER" id="PTHR10824">
    <property type="entry name" value="ACYL-COENZYME A THIOESTERASE-RELATED"/>
    <property type="match status" value="1"/>
</dbReference>
<keyword evidence="6" id="KW-1185">Reference proteome</keyword>
<evidence type="ECO:0000259" key="3">
    <source>
        <dbReference type="Pfam" id="PF04775"/>
    </source>
</evidence>
<feature type="domain" description="BAAT/Acyl-CoA thioester hydrolase C-terminal" evidence="4">
    <location>
        <begin position="205"/>
        <end position="257"/>
    </location>
</feature>
<dbReference type="InterPro" id="IPR006862">
    <property type="entry name" value="Thio_Ohase/aa_AcTrfase"/>
</dbReference>
<dbReference type="Pfam" id="PF08840">
    <property type="entry name" value="BAAT_C"/>
    <property type="match status" value="2"/>
</dbReference>
<dbReference type="RefSeq" id="WP_151728520.1">
    <property type="nucleotide sequence ID" value="NZ_BKZV01000003.1"/>
</dbReference>
<dbReference type="GO" id="GO:0006631">
    <property type="term" value="P:fatty acid metabolic process"/>
    <property type="evidence" value="ECO:0007669"/>
    <property type="project" value="TreeGrafter"/>
</dbReference>
<accession>A0A5J4KAW3</accession>
<dbReference type="InterPro" id="IPR029058">
    <property type="entry name" value="AB_hydrolase_fold"/>
</dbReference>
<feature type="domain" description="BAAT/Acyl-CoA thioester hydrolase C-terminal" evidence="4">
    <location>
        <begin position="326"/>
        <end position="445"/>
    </location>
</feature>